<dbReference type="GO" id="GO:0052621">
    <property type="term" value="F:diguanylate cyclase activity"/>
    <property type="evidence" value="ECO:0007669"/>
    <property type="project" value="UniProtKB-EC"/>
</dbReference>
<keyword evidence="3" id="KW-0548">Nucleotidyltransferase</keyword>
<dbReference type="RefSeq" id="WP_380940128.1">
    <property type="nucleotide sequence ID" value="NZ_JBHUFC010000003.1"/>
</dbReference>
<dbReference type="PROSITE" id="PS50887">
    <property type="entry name" value="GGDEF"/>
    <property type="match status" value="1"/>
</dbReference>
<protein>
    <submittedName>
        <fullName evidence="3">Diguanylate cyclase domain-containing protein</fullName>
        <ecNumber evidence="3">2.7.7.65</ecNumber>
    </submittedName>
</protein>
<dbReference type="SUPFAM" id="SSF55785">
    <property type="entry name" value="PYP-like sensor domain (PAS domain)"/>
    <property type="match status" value="1"/>
</dbReference>
<keyword evidence="4" id="KW-1185">Reference proteome</keyword>
<gene>
    <name evidence="3" type="ORF">ACFSC3_09275</name>
</gene>
<keyword evidence="3" id="KW-0808">Transferase</keyword>
<feature type="domain" description="PAC" evidence="1">
    <location>
        <begin position="256"/>
        <end position="307"/>
    </location>
</feature>
<dbReference type="InterPro" id="IPR000700">
    <property type="entry name" value="PAS-assoc_C"/>
</dbReference>
<dbReference type="SUPFAM" id="SSF55781">
    <property type="entry name" value="GAF domain-like"/>
    <property type="match status" value="1"/>
</dbReference>
<dbReference type="InterPro" id="IPR029787">
    <property type="entry name" value="Nucleotide_cyclase"/>
</dbReference>
<dbReference type="InterPro" id="IPR052155">
    <property type="entry name" value="Biofilm_reg_signaling"/>
</dbReference>
<dbReference type="EC" id="2.7.7.65" evidence="3"/>
<dbReference type="PROSITE" id="PS50113">
    <property type="entry name" value="PAC"/>
    <property type="match status" value="1"/>
</dbReference>
<organism evidence="3 4">
    <name type="scientific">Sphingomonas floccifaciens</name>
    <dbReference type="NCBI Taxonomy" id="1844115"/>
    <lineage>
        <taxon>Bacteria</taxon>
        <taxon>Pseudomonadati</taxon>
        <taxon>Pseudomonadota</taxon>
        <taxon>Alphaproteobacteria</taxon>
        <taxon>Sphingomonadales</taxon>
        <taxon>Sphingomonadaceae</taxon>
        <taxon>Sphingomonas</taxon>
    </lineage>
</organism>
<dbReference type="CDD" id="cd01949">
    <property type="entry name" value="GGDEF"/>
    <property type="match status" value="1"/>
</dbReference>
<dbReference type="NCBIfam" id="TIGR00254">
    <property type="entry name" value="GGDEF"/>
    <property type="match status" value="1"/>
</dbReference>
<dbReference type="Gene3D" id="3.30.70.270">
    <property type="match status" value="1"/>
</dbReference>
<dbReference type="Gene3D" id="3.30.450.40">
    <property type="match status" value="1"/>
</dbReference>
<dbReference type="SMART" id="SM00267">
    <property type="entry name" value="GGDEF"/>
    <property type="match status" value="1"/>
</dbReference>
<dbReference type="Pfam" id="PF00990">
    <property type="entry name" value="GGDEF"/>
    <property type="match status" value="1"/>
</dbReference>
<feature type="domain" description="GGDEF" evidence="2">
    <location>
        <begin position="339"/>
        <end position="471"/>
    </location>
</feature>
<comment type="caution">
    <text evidence="3">The sequence shown here is derived from an EMBL/GenBank/DDBJ whole genome shotgun (WGS) entry which is preliminary data.</text>
</comment>
<dbReference type="Gene3D" id="3.30.450.20">
    <property type="entry name" value="PAS domain"/>
    <property type="match status" value="1"/>
</dbReference>
<dbReference type="InterPro" id="IPR035965">
    <property type="entry name" value="PAS-like_dom_sf"/>
</dbReference>
<dbReference type="InterPro" id="IPR043128">
    <property type="entry name" value="Rev_trsase/Diguanyl_cyclase"/>
</dbReference>
<accession>A0ABW4NE15</accession>
<dbReference type="PANTHER" id="PTHR44757">
    <property type="entry name" value="DIGUANYLATE CYCLASE DGCP"/>
    <property type="match status" value="1"/>
</dbReference>
<dbReference type="InterPro" id="IPR003018">
    <property type="entry name" value="GAF"/>
</dbReference>
<sequence length="484" mass="52079">MNRLESPAATADRVRALAALDLIDAPPEREFEALAALAAKLLACPMGVVSMIDADRFLPLATAGGEGMSAPREHAFCNRTIAQSEPVTIADTTEDADFFASPFVTGAAGIRSYAGIAISAPDPAGGPRVPVGAVCGLDTQPRAFTAEQQAVLAHLKALAEALFDARALRVQAEAQSKALRRNDRIFRQAERLAAVGSWRLELESEAIVWSEGVYRIHDLTPGTPPPLSQALDFYPEYARALVSDGLARTMETGTPFDLETDFVSATGMKRRVRVMAELEVQGGQAVAVVGVFQDVTARYALEQDLRRSASVDALTNIANRAAFNVELERWVTAARADATPLELLLIDLDLFKQINDVHGHLVGDEVLRAFGRRLRRLHPTDAYAARVGGDEFALLLRGDAAIRAKELVAKLLADLKMPVHSAAGVIPVSGTIGHAAFDAGEDGLHAFVHRADTALYQAKRTQRGTARAWGQLRAGDRRDEVRAA</sequence>
<dbReference type="Proteomes" id="UP001597283">
    <property type="component" value="Unassembled WGS sequence"/>
</dbReference>
<proteinExistence type="predicted"/>
<reference evidence="4" key="1">
    <citation type="journal article" date="2019" name="Int. J. Syst. Evol. Microbiol.">
        <title>The Global Catalogue of Microorganisms (GCM) 10K type strain sequencing project: providing services to taxonomists for standard genome sequencing and annotation.</title>
        <authorList>
            <consortium name="The Broad Institute Genomics Platform"/>
            <consortium name="The Broad Institute Genome Sequencing Center for Infectious Disease"/>
            <person name="Wu L."/>
            <person name="Ma J."/>
        </authorList>
    </citation>
    <scope>NUCLEOTIDE SEQUENCE [LARGE SCALE GENOMIC DNA]</scope>
    <source>
        <strain evidence="4">Q85</strain>
    </source>
</reference>
<evidence type="ECO:0000259" key="2">
    <source>
        <dbReference type="PROSITE" id="PS50887"/>
    </source>
</evidence>
<name>A0ABW4NE15_9SPHN</name>
<evidence type="ECO:0000313" key="3">
    <source>
        <dbReference type="EMBL" id="MFD1787764.1"/>
    </source>
</evidence>
<evidence type="ECO:0000259" key="1">
    <source>
        <dbReference type="PROSITE" id="PS50113"/>
    </source>
</evidence>
<dbReference type="InterPro" id="IPR029016">
    <property type="entry name" value="GAF-like_dom_sf"/>
</dbReference>
<evidence type="ECO:0000313" key="4">
    <source>
        <dbReference type="Proteomes" id="UP001597283"/>
    </source>
</evidence>
<dbReference type="PANTHER" id="PTHR44757:SF2">
    <property type="entry name" value="BIOFILM ARCHITECTURE MAINTENANCE PROTEIN MBAA"/>
    <property type="match status" value="1"/>
</dbReference>
<dbReference type="Pfam" id="PF01590">
    <property type="entry name" value="GAF"/>
    <property type="match status" value="1"/>
</dbReference>
<dbReference type="EMBL" id="JBHUFC010000003">
    <property type="protein sequence ID" value="MFD1787764.1"/>
    <property type="molecule type" value="Genomic_DNA"/>
</dbReference>
<dbReference type="InterPro" id="IPR000160">
    <property type="entry name" value="GGDEF_dom"/>
</dbReference>
<dbReference type="SUPFAM" id="SSF55073">
    <property type="entry name" value="Nucleotide cyclase"/>
    <property type="match status" value="1"/>
</dbReference>